<dbReference type="Gene3D" id="3.30.950.10">
    <property type="entry name" value="Methyltransferase, Cobalt-precorrin-4 Transmethylase, Domain 2"/>
    <property type="match status" value="1"/>
</dbReference>
<evidence type="ECO:0000256" key="5">
    <source>
        <dbReference type="ARBA" id="ARBA00022691"/>
    </source>
</evidence>
<dbReference type="InterPro" id="IPR036291">
    <property type="entry name" value="NAD(P)-bd_dom_sf"/>
</dbReference>
<dbReference type="InterPro" id="IPR000878">
    <property type="entry name" value="4pyrrol_Mease"/>
</dbReference>
<evidence type="ECO:0000313" key="14">
    <source>
        <dbReference type="EMBL" id="MDS1271079.1"/>
    </source>
</evidence>
<dbReference type="CDD" id="cd11642">
    <property type="entry name" value="SUMT"/>
    <property type="match status" value="1"/>
</dbReference>
<proteinExistence type="predicted"/>
<evidence type="ECO:0000256" key="7">
    <source>
        <dbReference type="ARBA" id="ARBA00023027"/>
    </source>
</evidence>
<keyword evidence="8" id="KW-0456">Lyase</keyword>
<keyword evidence="3 14" id="KW-0489">Methyltransferase</keyword>
<keyword evidence="4 14" id="KW-0808">Transferase</keyword>
<evidence type="ECO:0000256" key="11">
    <source>
        <dbReference type="ARBA" id="ARBA00047561"/>
    </source>
</evidence>
<dbReference type="RefSeq" id="WP_310912630.1">
    <property type="nucleotide sequence ID" value="NZ_JAVLVT010000005.1"/>
</dbReference>
<comment type="pathway">
    <text evidence="1">Porphyrin-containing compound metabolism; siroheme biosynthesis; sirohydrochlorin from precorrin-2: step 1/1.</text>
</comment>
<evidence type="ECO:0000256" key="12">
    <source>
        <dbReference type="SAM" id="MobiDB-lite"/>
    </source>
</evidence>
<keyword evidence="10" id="KW-0511">Multifunctional enzyme</keyword>
<dbReference type="NCBIfam" id="TIGR01470">
    <property type="entry name" value="cysG_Nterm"/>
    <property type="match status" value="1"/>
</dbReference>
<evidence type="ECO:0000256" key="10">
    <source>
        <dbReference type="ARBA" id="ARBA00023268"/>
    </source>
</evidence>
<name>A0ABU2H6Z2_9ACTN</name>
<dbReference type="EMBL" id="JAVLVT010000005">
    <property type="protein sequence ID" value="MDS1271079.1"/>
    <property type="molecule type" value="Genomic_DNA"/>
</dbReference>
<dbReference type="InterPro" id="IPR035996">
    <property type="entry name" value="4pyrrol_Methylase_sf"/>
</dbReference>
<protein>
    <submittedName>
        <fullName evidence="14">Uroporphyrinogen-III C-methyltransferase</fullName>
        <ecNumber evidence="14">2.1.1.107</ecNumber>
    </submittedName>
</protein>
<dbReference type="NCBIfam" id="NF004790">
    <property type="entry name" value="PRK06136.1"/>
    <property type="match status" value="1"/>
</dbReference>
<keyword evidence="2" id="KW-0169">Cobalamin biosynthesis</keyword>
<dbReference type="Pfam" id="PF13241">
    <property type="entry name" value="NAD_binding_7"/>
    <property type="match status" value="1"/>
</dbReference>
<evidence type="ECO:0000256" key="8">
    <source>
        <dbReference type="ARBA" id="ARBA00023239"/>
    </source>
</evidence>
<evidence type="ECO:0000313" key="15">
    <source>
        <dbReference type="Proteomes" id="UP001250214"/>
    </source>
</evidence>
<dbReference type="InterPro" id="IPR014777">
    <property type="entry name" value="4pyrrole_Mease_sub1"/>
</dbReference>
<dbReference type="InterPro" id="IPR006366">
    <property type="entry name" value="CobA/CysG_C"/>
</dbReference>
<dbReference type="Pfam" id="PF00590">
    <property type="entry name" value="TP_methylase"/>
    <property type="match status" value="1"/>
</dbReference>
<dbReference type="Proteomes" id="UP001250214">
    <property type="component" value="Unassembled WGS sequence"/>
</dbReference>
<organism evidence="14 15">
    <name type="scientific">Lipingzhangella rawalii</name>
    <dbReference type="NCBI Taxonomy" id="2055835"/>
    <lineage>
        <taxon>Bacteria</taxon>
        <taxon>Bacillati</taxon>
        <taxon>Actinomycetota</taxon>
        <taxon>Actinomycetes</taxon>
        <taxon>Streptosporangiales</taxon>
        <taxon>Nocardiopsidaceae</taxon>
        <taxon>Lipingzhangella</taxon>
    </lineage>
</organism>
<comment type="catalytic activity">
    <reaction evidence="11">
        <text>precorrin-2 + NAD(+) = sirohydrochlorin + NADH + 2 H(+)</text>
        <dbReference type="Rhea" id="RHEA:15613"/>
        <dbReference type="ChEBI" id="CHEBI:15378"/>
        <dbReference type="ChEBI" id="CHEBI:57540"/>
        <dbReference type="ChEBI" id="CHEBI:57945"/>
        <dbReference type="ChEBI" id="CHEBI:58351"/>
        <dbReference type="ChEBI" id="CHEBI:58827"/>
        <dbReference type="EC" id="1.3.1.76"/>
    </reaction>
</comment>
<dbReference type="NCBIfam" id="TIGR01469">
    <property type="entry name" value="cobA_cysG_Cterm"/>
    <property type="match status" value="1"/>
</dbReference>
<evidence type="ECO:0000256" key="1">
    <source>
        <dbReference type="ARBA" id="ARBA00005010"/>
    </source>
</evidence>
<dbReference type="SUPFAM" id="SSF53790">
    <property type="entry name" value="Tetrapyrrole methylase"/>
    <property type="match status" value="1"/>
</dbReference>
<dbReference type="InterPro" id="IPR006367">
    <property type="entry name" value="Sirohaem_synthase_N"/>
</dbReference>
<evidence type="ECO:0000256" key="3">
    <source>
        <dbReference type="ARBA" id="ARBA00022603"/>
    </source>
</evidence>
<accession>A0ABU2H6Z2</accession>
<dbReference type="Gene3D" id="3.40.50.720">
    <property type="entry name" value="NAD(P)-binding Rossmann-like Domain"/>
    <property type="match status" value="1"/>
</dbReference>
<sequence>MTYLLGLRLDGRDVLVVGGGRVAGRRVPALLRAGARVTVVSPQLTPALEDLADAGRITWQRGYARAGDVVLGGLAQFWLVHAATDDPDVNAAIAAEAEEARVWCVRADDRHASSAWTPASGEAGGAMVGVLTDGDPRRAAGLRDTITDALAEGSLDARRGRERLSGVALVGGGPGDPGLVTVRGRQLLAQADVVVADRLAPTALLDELSTEVEVVDAAKVPYGRAMPQEEINRILVERAQAGKFVVRFKGGDPFLFGRGGEEMAACVRAGVPVTVVPGVTSALAAPAVAGIPVTQRGITQDLHVVSGHAAPGSSRSTVDWASLAAGTGTIVALMGVERISEIAATLLANGRSADTPVALIQEGTLPTQSTVVATLGTVDAAAAEVRPPAIIVIGPVVNVPLELDLLRQWVQDHEATGAEHRSEHGAQSSVRPSRLGGPRGT</sequence>
<dbReference type="SUPFAM" id="SSF51735">
    <property type="entry name" value="NAD(P)-binding Rossmann-fold domains"/>
    <property type="match status" value="1"/>
</dbReference>
<evidence type="ECO:0000256" key="9">
    <source>
        <dbReference type="ARBA" id="ARBA00023244"/>
    </source>
</evidence>
<dbReference type="PANTHER" id="PTHR45790">
    <property type="entry name" value="SIROHEME SYNTHASE-RELATED"/>
    <property type="match status" value="1"/>
</dbReference>
<dbReference type="PIRSF" id="PIRSF036426">
    <property type="entry name" value="Sirohaem_synth"/>
    <property type="match status" value="1"/>
</dbReference>
<gene>
    <name evidence="14" type="primary">cobA</name>
    <name evidence="14" type="ORF">RIF23_12300</name>
</gene>
<dbReference type="GO" id="GO:0004851">
    <property type="term" value="F:uroporphyrin-III C-methyltransferase activity"/>
    <property type="evidence" value="ECO:0007669"/>
    <property type="project" value="UniProtKB-EC"/>
</dbReference>
<feature type="region of interest" description="Disordered" evidence="12">
    <location>
        <begin position="416"/>
        <end position="441"/>
    </location>
</feature>
<keyword evidence="6" id="KW-0560">Oxidoreductase</keyword>
<dbReference type="GO" id="GO:0032259">
    <property type="term" value="P:methylation"/>
    <property type="evidence" value="ECO:0007669"/>
    <property type="project" value="UniProtKB-KW"/>
</dbReference>
<keyword evidence="9" id="KW-0627">Porphyrin biosynthesis</keyword>
<evidence type="ECO:0000256" key="6">
    <source>
        <dbReference type="ARBA" id="ARBA00023002"/>
    </source>
</evidence>
<evidence type="ECO:0000256" key="4">
    <source>
        <dbReference type="ARBA" id="ARBA00022679"/>
    </source>
</evidence>
<reference evidence="15" key="1">
    <citation type="submission" date="2023-07" db="EMBL/GenBank/DDBJ databases">
        <title>Novel species in the genus Lipingzhangella isolated from Sambhar Salt Lake.</title>
        <authorList>
            <person name="Jiya N."/>
            <person name="Kajale S."/>
            <person name="Sharma A."/>
        </authorList>
    </citation>
    <scope>NUCLEOTIDE SEQUENCE [LARGE SCALE GENOMIC DNA]</scope>
    <source>
        <strain evidence="15">LS1_29</strain>
    </source>
</reference>
<dbReference type="PANTHER" id="PTHR45790:SF3">
    <property type="entry name" value="S-ADENOSYL-L-METHIONINE-DEPENDENT UROPORPHYRINOGEN III METHYLTRANSFERASE, CHLOROPLASTIC"/>
    <property type="match status" value="1"/>
</dbReference>
<evidence type="ECO:0000259" key="13">
    <source>
        <dbReference type="Pfam" id="PF00590"/>
    </source>
</evidence>
<dbReference type="EC" id="2.1.1.107" evidence="14"/>
<keyword evidence="15" id="KW-1185">Reference proteome</keyword>
<dbReference type="InterPro" id="IPR014776">
    <property type="entry name" value="4pyrrole_Mease_sub2"/>
</dbReference>
<evidence type="ECO:0000256" key="2">
    <source>
        <dbReference type="ARBA" id="ARBA00022573"/>
    </source>
</evidence>
<keyword evidence="7" id="KW-0520">NAD</keyword>
<comment type="caution">
    <text evidence="14">The sequence shown here is derived from an EMBL/GenBank/DDBJ whole genome shotgun (WGS) entry which is preliminary data.</text>
</comment>
<dbReference type="InterPro" id="IPR012409">
    <property type="entry name" value="Sirohaem_synth"/>
</dbReference>
<keyword evidence="5" id="KW-0949">S-adenosyl-L-methionine</keyword>
<feature type="domain" description="Tetrapyrrole methylase" evidence="13">
    <location>
        <begin position="167"/>
        <end position="378"/>
    </location>
</feature>
<dbReference type="Gene3D" id="3.40.1010.10">
    <property type="entry name" value="Cobalt-precorrin-4 Transmethylase, Domain 1"/>
    <property type="match status" value="1"/>
</dbReference>
<dbReference type="InterPro" id="IPR050161">
    <property type="entry name" value="Siro_Cobalamin_biosynth"/>
</dbReference>